<feature type="region of interest" description="Disordered" evidence="5">
    <location>
        <begin position="892"/>
        <end position="916"/>
    </location>
</feature>
<evidence type="ECO:0000256" key="2">
    <source>
        <dbReference type="ARBA" id="ARBA00022692"/>
    </source>
</evidence>
<gene>
    <name evidence="7" type="ORF">B0A52_09316</name>
</gene>
<keyword evidence="2 6" id="KW-0812">Transmembrane</keyword>
<feature type="region of interest" description="Disordered" evidence="5">
    <location>
        <begin position="287"/>
        <end position="308"/>
    </location>
</feature>
<dbReference type="Pfam" id="PF10332">
    <property type="entry name" value="DUF2418"/>
    <property type="match status" value="1"/>
</dbReference>
<feature type="region of interest" description="Disordered" evidence="5">
    <location>
        <begin position="727"/>
        <end position="766"/>
    </location>
</feature>
<evidence type="ECO:0000256" key="6">
    <source>
        <dbReference type="SAM" id="Phobius"/>
    </source>
</evidence>
<feature type="region of interest" description="Disordered" evidence="5">
    <location>
        <begin position="1201"/>
        <end position="1256"/>
    </location>
</feature>
<name>A0A438MUB1_EXOME</name>
<dbReference type="InterPro" id="IPR018819">
    <property type="entry name" value="Nur1/Mug154"/>
</dbReference>
<feature type="compositionally biased region" description="Gly residues" evidence="5">
    <location>
        <begin position="1233"/>
        <end position="1242"/>
    </location>
</feature>
<feature type="compositionally biased region" description="Polar residues" evidence="5">
    <location>
        <begin position="378"/>
        <end position="390"/>
    </location>
</feature>
<feature type="region of interest" description="Disordered" evidence="5">
    <location>
        <begin position="1143"/>
        <end position="1174"/>
    </location>
</feature>
<dbReference type="Proteomes" id="UP000288859">
    <property type="component" value="Unassembled WGS sequence"/>
</dbReference>
<comment type="caution">
    <text evidence="7">The sequence shown here is derived from an EMBL/GenBank/DDBJ whole genome shotgun (WGS) entry which is preliminary data.</text>
</comment>
<dbReference type="PANTHER" id="PTHR28293">
    <property type="entry name" value="NUCLEAR RIM PROTEIN 1"/>
    <property type="match status" value="1"/>
</dbReference>
<feature type="compositionally biased region" description="Low complexity" evidence="5">
    <location>
        <begin position="1151"/>
        <end position="1160"/>
    </location>
</feature>
<dbReference type="PANTHER" id="PTHR28293:SF1">
    <property type="entry name" value="NUCLEAR RIM PROTEIN 1"/>
    <property type="match status" value="1"/>
</dbReference>
<feature type="region of interest" description="Disordered" evidence="5">
    <location>
        <begin position="212"/>
        <end position="272"/>
    </location>
</feature>
<evidence type="ECO:0000256" key="4">
    <source>
        <dbReference type="ARBA" id="ARBA00023136"/>
    </source>
</evidence>
<sequence length="1428" mass="156067">MMTPNKLQATFTVHSLTLFSILNASYTLLRRRHYRLFEKSVDEVPGTPSAKRVRVDPSADSSDPRDVWELAVWDPLPICLQLFCYFSPGHVLIYWLFLPTLASDSRPSITIVKTIFLIVLVTVQLSLIQSNYSTQIKDNAYISKEVLYEYDKKYVRPRSQPLYRDVGTQFSEKASYSTSHEDQYNKVETYSPVFIINRGFKTNANPYYSQYTNPDGAADTTNLRQPLATPDFRSPAKNSDLGGSALRPLGAIRQPNFRPTSSGGEGGSLGVYSHAASPLRKSASTNFQARGQEGGLRDRSNFSPAKRSAVSFPICKASTPKRNSQRRAPINTVEIPKSRTGRLDALPDWGLLRPVTLDGSFDTGGRPEILKSDANPPVHSQHSLVNSSQGVDHPLSIPSVPPDRLNQLPRPPAAGPRESSIWPAKSAVVKTQGNPQALKHNKMHQVVHKDDYLLARGANPRTGVVTPGEHSANGSMSSPQARDLRIQDFPSRWRQRGDQWVNLDHGEPSPSASTSLLEEMPQVLSQHLSQNPRLSQRLAQANANMRVTDDQSPFLSGARFPKSPGQSSFDDRSTSFHMRQLSDGIGIYQDVKTDVPERRKFSYEYNADPVLKRKPVPSPLGHSQSQDRSSGDLDNDGSGETVVRRLRFPTDIRASSAPDPPKWRYFTPADIGKDLPSLPPEAREIAPQARAKRPRFKNLRHLWPSQHRQRTTMSADEQWPIPVDIRSDESLNKQRRQGTALSDDAAQFTAQDAGRSPGREPSLPLYETRIPLGSTTDYIERQAPLRGQGNASPNVRQPSQRDVAASEKLSTANAFQQEVNSTFTSTNMSTFAQPMQVGPRQAPPFPGHRMMNQNQKGYPARTNFSGLSDTSMNIGMNMGSDHVMASMTMPRIRPRGTRPPMPKRPEGSFGVPSTHVRPVVNETGYYEPWRAPPLYGQGPAERHGHDADLIPSPLKPRFPTNPGQLPMSSISNLPESNKATTTGLGLMRKCSRCNHGFVEDKVLTTDGVIPTSGHASQNEITGGGHKGVRPTQNIGLDSVREDNSEIEGDAFARTGLHSPKHEPRERHLNHDKCCPDCCKKEDCHGGCVGHASPNSTPSPTKSIWSEMDCVSSASELEDWEMDSVKSEKYRRNRFAFVRSAFKRSTKHDRPSSNSSSASTSPGLDKSSSGSPTLDCMGLASPAASILSGESGGHTEGLNAAMKAAGSRTGTATGGGTCRRQLRSSSSPNIGIGAFFGTGGGAPGQPSAGLSTSVPRSKMGTPRGLAIDCTGSGKGRSVSGNSVSTIEVQMPGLGSFGFGAIGEMAIVPFDATRMWIRNHPQVMQMGWAIIERAWQMGQVMMLTGWRLWALVFVYSKTGRFKLSVQKGDSAGGFLVDCARSALYLMIFAAVGAFLMRVLSVLMGALGAIGWVLTGACWIIKKVFGLGLVK</sequence>
<feature type="region of interest" description="Disordered" evidence="5">
    <location>
        <begin position="363"/>
        <end position="422"/>
    </location>
</feature>
<feature type="region of interest" description="Disordered" evidence="5">
    <location>
        <begin position="551"/>
        <end position="573"/>
    </location>
</feature>
<comment type="subcellular location">
    <subcellularLocation>
        <location evidence="1">Endomembrane system</location>
        <topology evidence="1">Multi-pass membrane protein</topology>
    </subcellularLocation>
</comment>
<reference evidence="7 8" key="1">
    <citation type="submission" date="2017-03" db="EMBL/GenBank/DDBJ databases">
        <title>Genomes of endolithic fungi from Antarctica.</title>
        <authorList>
            <person name="Coleine C."/>
            <person name="Masonjones S."/>
            <person name="Stajich J.E."/>
        </authorList>
    </citation>
    <scope>NUCLEOTIDE SEQUENCE [LARGE SCALE GENOMIC DNA]</scope>
    <source>
        <strain evidence="7 8">CCFEE 6314</strain>
    </source>
</reference>
<dbReference type="GO" id="GO:0007096">
    <property type="term" value="P:regulation of exit from mitosis"/>
    <property type="evidence" value="ECO:0007669"/>
    <property type="project" value="TreeGrafter"/>
</dbReference>
<feature type="transmembrane region" description="Helical" evidence="6">
    <location>
        <begin position="1399"/>
        <end position="1418"/>
    </location>
</feature>
<evidence type="ECO:0000256" key="1">
    <source>
        <dbReference type="ARBA" id="ARBA00004127"/>
    </source>
</evidence>
<protein>
    <submittedName>
        <fullName evidence="7">Uncharacterized protein</fullName>
    </submittedName>
</protein>
<keyword evidence="3 6" id="KW-1133">Transmembrane helix</keyword>
<evidence type="ECO:0000313" key="8">
    <source>
        <dbReference type="Proteomes" id="UP000288859"/>
    </source>
</evidence>
<organism evidence="7 8">
    <name type="scientific">Exophiala mesophila</name>
    <name type="common">Black yeast-like fungus</name>
    <dbReference type="NCBI Taxonomy" id="212818"/>
    <lineage>
        <taxon>Eukaryota</taxon>
        <taxon>Fungi</taxon>
        <taxon>Dikarya</taxon>
        <taxon>Ascomycota</taxon>
        <taxon>Pezizomycotina</taxon>
        <taxon>Eurotiomycetes</taxon>
        <taxon>Chaetothyriomycetidae</taxon>
        <taxon>Chaetothyriales</taxon>
        <taxon>Herpotrichiellaceae</taxon>
        <taxon>Exophiala</taxon>
    </lineage>
</organism>
<dbReference type="OrthoDB" id="3363151at2759"/>
<proteinExistence type="predicted"/>
<feature type="compositionally biased region" description="Polar residues" evidence="5">
    <location>
        <begin position="212"/>
        <end position="224"/>
    </location>
</feature>
<keyword evidence="4 6" id="KW-0472">Membrane</keyword>
<evidence type="ECO:0000256" key="5">
    <source>
        <dbReference type="SAM" id="MobiDB-lite"/>
    </source>
</evidence>
<evidence type="ECO:0000313" key="7">
    <source>
        <dbReference type="EMBL" id="RVX67279.1"/>
    </source>
</evidence>
<feature type="region of interest" description="Disordered" evidence="5">
    <location>
        <begin position="610"/>
        <end position="646"/>
    </location>
</feature>
<evidence type="ECO:0000256" key="3">
    <source>
        <dbReference type="ARBA" id="ARBA00022989"/>
    </source>
</evidence>
<dbReference type="GO" id="GO:0043007">
    <property type="term" value="P:maintenance of rDNA"/>
    <property type="evidence" value="ECO:0007669"/>
    <property type="project" value="TreeGrafter"/>
</dbReference>
<dbReference type="GO" id="GO:0012505">
    <property type="term" value="C:endomembrane system"/>
    <property type="evidence" value="ECO:0007669"/>
    <property type="project" value="UniProtKB-SubCell"/>
</dbReference>
<dbReference type="VEuPathDB" id="FungiDB:PV10_06845"/>
<accession>A0A438MUB1</accession>
<dbReference type="EMBL" id="NAJM01000050">
    <property type="protein sequence ID" value="RVX67279.1"/>
    <property type="molecule type" value="Genomic_DNA"/>
</dbReference>